<keyword evidence="1" id="KW-1133">Transmembrane helix</keyword>
<dbReference type="AlphaFoldDB" id="A0A7C9D869"/>
<organism evidence="3">
    <name type="scientific">Opuntia streptacantha</name>
    <name type="common">Prickly pear cactus</name>
    <name type="synonym">Opuntia cardona</name>
    <dbReference type="NCBI Taxonomy" id="393608"/>
    <lineage>
        <taxon>Eukaryota</taxon>
        <taxon>Viridiplantae</taxon>
        <taxon>Streptophyta</taxon>
        <taxon>Embryophyta</taxon>
        <taxon>Tracheophyta</taxon>
        <taxon>Spermatophyta</taxon>
        <taxon>Magnoliopsida</taxon>
        <taxon>eudicotyledons</taxon>
        <taxon>Gunneridae</taxon>
        <taxon>Pentapetalae</taxon>
        <taxon>Caryophyllales</taxon>
        <taxon>Cactineae</taxon>
        <taxon>Cactaceae</taxon>
        <taxon>Opuntioideae</taxon>
        <taxon>Opuntia</taxon>
    </lineage>
</organism>
<evidence type="ECO:0000259" key="2">
    <source>
        <dbReference type="Pfam" id="PF13966"/>
    </source>
</evidence>
<keyword evidence="1" id="KW-0472">Membrane</keyword>
<reference evidence="3" key="2">
    <citation type="submission" date="2020-07" db="EMBL/GenBank/DDBJ databases">
        <authorList>
            <person name="Vera ALvarez R."/>
            <person name="Arias-Moreno D.M."/>
            <person name="Jimenez-Jacinto V."/>
            <person name="Jimenez-Bremont J.F."/>
            <person name="Swaminathan K."/>
            <person name="Moose S.P."/>
            <person name="Guerrero-Gonzalez M.L."/>
            <person name="Marino-Ramirez L."/>
            <person name="Landsman D."/>
            <person name="Rodriguez-Kessler M."/>
            <person name="Delgado-Sanchez P."/>
        </authorList>
    </citation>
    <scope>NUCLEOTIDE SEQUENCE</scope>
    <source>
        <tissue evidence="3">Cladode</tissue>
    </source>
</reference>
<evidence type="ECO:0000256" key="1">
    <source>
        <dbReference type="SAM" id="Phobius"/>
    </source>
</evidence>
<proteinExistence type="predicted"/>
<feature type="transmembrane region" description="Helical" evidence="1">
    <location>
        <begin position="146"/>
        <end position="163"/>
    </location>
</feature>
<keyword evidence="1" id="KW-0812">Transmembrane</keyword>
<sequence>MTKRRGKYEEEQLGEFLQSNVFLKFISKIHSCTHILVFSLCFSSPLVTLGYCVIQMFPTKVCFFAWAATKGNIPTEDVLKRRNFSGPSRCYVCLEERESVNHLLVNCRWVSSLCDLSLSLMGVSWVQTSNVRDVVAAWRRRMQKRWVLGFGNMIPLSIWWATLKEGNRRIFEDKASSFQAFKLYF</sequence>
<name>A0A7C9D869_OPUST</name>
<dbReference type="InterPro" id="IPR026960">
    <property type="entry name" value="RVT-Znf"/>
</dbReference>
<feature type="domain" description="Reverse transcriptase zinc-binding" evidence="2">
    <location>
        <begin position="55"/>
        <end position="111"/>
    </location>
</feature>
<protein>
    <recommendedName>
        <fullName evidence="2">Reverse transcriptase zinc-binding domain-containing protein</fullName>
    </recommendedName>
</protein>
<accession>A0A7C9D869</accession>
<evidence type="ECO:0000313" key="3">
    <source>
        <dbReference type="EMBL" id="MBA4635327.1"/>
    </source>
</evidence>
<dbReference type="EMBL" id="GISG01094705">
    <property type="protein sequence ID" value="MBA4635327.1"/>
    <property type="molecule type" value="Transcribed_RNA"/>
</dbReference>
<reference evidence="3" key="1">
    <citation type="journal article" date="2013" name="J. Plant Res.">
        <title>Effect of fungi and light on seed germination of three Opuntia species from semiarid lands of central Mexico.</title>
        <authorList>
            <person name="Delgado-Sanchez P."/>
            <person name="Jimenez-Bremont J.F."/>
            <person name="Guerrero-Gonzalez Mde L."/>
            <person name="Flores J."/>
        </authorList>
    </citation>
    <scope>NUCLEOTIDE SEQUENCE</scope>
    <source>
        <tissue evidence="3">Cladode</tissue>
    </source>
</reference>
<dbReference type="Pfam" id="PF13966">
    <property type="entry name" value="zf-RVT"/>
    <property type="match status" value="1"/>
</dbReference>